<gene>
    <name evidence="2" type="ORF">H9635_03410</name>
</gene>
<accession>A0ABR8XV15</accession>
<keyword evidence="1" id="KW-0472">Membrane</keyword>
<keyword evidence="3" id="KW-1185">Reference proteome</keyword>
<proteinExistence type="predicted"/>
<dbReference type="Proteomes" id="UP000619101">
    <property type="component" value="Unassembled WGS sequence"/>
</dbReference>
<name>A0ABR8XV15_9BACL</name>
<keyword evidence="1" id="KW-1133">Transmembrane helix</keyword>
<dbReference type="RefSeq" id="WP_191698757.1">
    <property type="nucleotide sequence ID" value="NZ_JACSPZ010000002.1"/>
</dbReference>
<reference evidence="2 3" key="1">
    <citation type="submission" date="2020-08" db="EMBL/GenBank/DDBJ databases">
        <title>A Genomic Blueprint of the Chicken Gut Microbiome.</title>
        <authorList>
            <person name="Gilroy R."/>
            <person name="Ravi A."/>
            <person name="Getino M."/>
            <person name="Pursley I."/>
            <person name="Horton D.L."/>
            <person name="Alikhan N.-F."/>
            <person name="Baker D."/>
            <person name="Gharbi K."/>
            <person name="Hall N."/>
            <person name="Watson M."/>
            <person name="Adriaenssens E.M."/>
            <person name="Foster-Nyarko E."/>
            <person name="Jarju S."/>
            <person name="Secka A."/>
            <person name="Antonio M."/>
            <person name="Oren A."/>
            <person name="Chaudhuri R."/>
            <person name="La Ragione R.M."/>
            <person name="Hildebrand F."/>
            <person name="Pallen M.J."/>
        </authorList>
    </citation>
    <scope>NUCLEOTIDE SEQUENCE [LARGE SCALE GENOMIC DNA]</scope>
    <source>
        <strain evidence="2 3">A46</strain>
    </source>
</reference>
<keyword evidence="1" id="KW-0812">Transmembrane</keyword>
<protein>
    <recommendedName>
        <fullName evidence="4">PH domain-containing protein</fullName>
    </recommendedName>
</protein>
<evidence type="ECO:0000256" key="1">
    <source>
        <dbReference type="SAM" id="Phobius"/>
    </source>
</evidence>
<dbReference type="EMBL" id="JACSPZ010000002">
    <property type="protein sequence ID" value="MBD8035775.1"/>
    <property type="molecule type" value="Genomic_DNA"/>
</dbReference>
<feature type="transmembrane region" description="Helical" evidence="1">
    <location>
        <begin position="33"/>
        <end position="55"/>
    </location>
</feature>
<evidence type="ECO:0008006" key="4">
    <source>
        <dbReference type="Google" id="ProtNLM"/>
    </source>
</evidence>
<organism evidence="2 3">
    <name type="scientific">Solibacillus faecavium</name>
    <dbReference type="NCBI Taxonomy" id="2762221"/>
    <lineage>
        <taxon>Bacteria</taxon>
        <taxon>Bacillati</taxon>
        <taxon>Bacillota</taxon>
        <taxon>Bacilli</taxon>
        <taxon>Bacillales</taxon>
        <taxon>Caryophanaceae</taxon>
        <taxon>Solibacillus</taxon>
    </lineage>
</organism>
<evidence type="ECO:0000313" key="3">
    <source>
        <dbReference type="Proteomes" id="UP000619101"/>
    </source>
</evidence>
<comment type="caution">
    <text evidence="2">The sequence shown here is derived from an EMBL/GenBank/DDBJ whole genome shotgun (WGS) entry which is preliminary data.</text>
</comment>
<evidence type="ECO:0000313" key="2">
    <source>
        <dbReference type="EMBL" id="MBD8035775.1"/>
    </source>
</evidence>
<sequence length="144" mass="16839">MKYDRTTSRKLILSLAFLGLAVSIPSWHIPSVKWIWLTVFVFSVCNAFITYHVLINKHTISYTIKLFGLKIYNKKIIHTDVIKITFKRIGWNAKLAVIKVRKGLSIRVGEFKPNDVYKDLIVFCEENEIPYKKTKDYKIIENMG</sequence>